<name>A0A941I7B7_9BURK</name>
<dbReference type="RefSeq" id="WP_212688912.1">
    <property type="nucleotide sequence ID" value="NZ_JAGSPN010000013.1"/>
</dbReference>
<keyword evidence="1" id="KW-0732">Signal</keyword>
<dbReference type="AlphaFoldDB" id="A0A941I7B7"/>
<evidence type="ECO:0000313" key="2">
    <source>
        <dbReference type="EMBL" id="MBR7783641.1"/>
    </source>
</evidence>
<protein>
    <submittedName>
        <fullName evidence="2">Uncharacterized protein</fullName>
    </submittedName>
</protein>
<gene>
    <name evidence="2" type="ORF">KDM89_15960</name>
</gene>
<feature type="signal peptide" evidence="1">
    <location>
        <begin position="1"/>
        <end position="19"/>
    </location>
</feature>
<sequence>MLRSVMFCTSLLATVPVAAQPAALTGKAIPAALSGKMLDLGALLRDQTAEMPAKSVQVQIVPEFQLAVVVFALTGWAGGGNHFTNHLAVFRTESGEDGTLNYRLIDTLVIGGRGTRSVDKLRVAVQQEQDGNSLLLRIPAKANLPEDSPNFPSKPITLTLRLKDQRLSILSPKTS</sequence>
<comment type="caution">
    <text evidence="2">The sequence shown here is derived from an EMBL/GenBank/DDBJ whole genome shotgun (WGS) entry which is preliminary data.</text>
</comment>
<dbReference type="EMBL" id="JAGSPN010000013">
    <property type="protein sequence ID" value="MBR7783641.1"/>
    <property type="molecule type" value="Genomic_DNA"/>
</dbReference>
<organism evidence="2 3">
    <name type="scientific">Undibacterium luofuense</name>
    <dbReference type="NCBI Taxonomy" id="2828733"/>
    <lineage>
        <taxon>Bacteria</taxon>
        <taxon>Pseudomonadati</taxon>
        <taxon>Pseudomonadota</taxon>
        <taxon>Betaproteobacteria</taxon>
        <taxon>Burkholderiales</taxon>
        <taxon>Oxalobacteraceae</taxon>
        <taxon>Undibacterium</taxon>
    </lineage>
</organism>
<evidence type="ECO:0000313" key="3">
    <source>
        <dbReference type="Proteomes" id="UP000680067"/>
    </source>
</evidence>
<reference evidence="2" key="1">
    <citation type="submission" date="2021-04" db="EMBL/GenBank/DDBJ databases">
        <title>novel species isolated from subtropical streams in China.</title>
        <authorList>
            <person name="Lu H."/>
        </authorList>
    </citation>
    <scope>NUCLEOTIDE SEQUENCE</scope>
    <source>
        <strain evidence="2">LFS511W</strain>
    </source>
</reference>
<evidence type="ECO:0000256" key="1">
    <source>
        <dbReference type="SAM" id="SignalP"/>
    </source>
</evidence>
<keyword evidence="3" id="KW-1185">Reference proteome</keyword>
<accession>A0A941I7B7</accession>
<proteinExistence type="predicted"/>
<dbReference type="Proteomes" id="UP000680067">
    <property type="component" value="Unassembled WGS sequence"/>
</dbReference>
<feature type="chain" id="PRO_5037417017" evidence="1">
    <location>
        <begin position="20"/>
        <end position="175"/>
    </location>
</feature>